<keyword evidence="3" id="KW-0067">ATP-binding</keyword>
<feature type="compositionally biased region" description="Low complexity" evidence="5">
    <location>
        <begin position="571"/>
        <end position="591"/>
    </location>
</feature>
<comment type="caution">
    <text evidence="7">The sequence shown here is derived from an EMBL/GenBank/DDBJ whole genome shotgun (WGS) entry which is preliminary data.</text>
</comment>
<dbReference type="Pfam" id="PF00012">
    <property type="entry name" value="HSP70"/>
    <property type="match status" value="1"/>
</dbReference>
<feature type="signal peptide" evidence="6">
    <location>
        <begin position="1"/>
        <end position="20"/>
    </location>
</feature>
<dbReference type="Proteomes" id="UP000559027">
    <property type="component" value="Unassembled WGS sequence"/>
</dbReference>
<keyword evidence="1" id="KW-0547">Nucleotide-binding</keyword>
<dbReference type="PANTHER" id="PTHR45639">
    <property type="entry name" value="HSC70CB, ISOFORM G-RELATED"/>
    <property type="match status" value="1"/>
</dbReference>
<dbReference type="GO" id="GO:0140662">
    <property type="term" value="F:ATP-dependent protein folding chaperone"/>
    <property type="evidence" value="ECO:0007669"/>
    <property type="project" value="InterPro"/>
</dbReference>
<evidence type="ECO:0000256" key="2">
    <source>
        <dbReference type="ARBA" id="ARBA00022824"/>
    </source>
</evidence>
<evidence type="ECO:0000313" key="8">
    <source>
        <dbReference type="Proteomes" id="UP000559027"/>
    </source>
</evidence>
<dbReference type="CDD" id="cd10230">
    <property type="entry name" value="ASKHA_NBD_HSP70_HYOU1"/>
    <property type="match status" value="1"/>
</dbReference>
<dbReference type="GO" id="GO:0005524">
    <property type="term" value="F:ATP binding"/>
    <property type="evidence" value="ECO:0007669"/>
    <property type="project" value="UniProtKB-KW"/>
</dbReference>
<keyword evidence="8" id="KW-1185">Reference proteome</keyword>
<evidence type="ECO:0008006" key="9">
    <source>
        <dbReference type="Google" id="ProtNLM"/>
    </source>
</evidence>
<dbReference type="SUPFAM" id="SSF100934">
    <property type="entry name" value="Heat shock protein 70kD (HSP70), C-terminal subdomain"/>
    <property type="match status" value="1"/>
</dbReference>
<feature type="chain" id="PRO_5034111564" description="Actin-like ATPase domain-containing protein" evidence="6">
    <location>
        <begin position="21"/>
        <end position="889"/>
    </location>
</feature>
<dbReference type="Gene3D" id="3.30.420.40">
    <property type="match status" value="2"/>
</dbReference>
<dbReference type="Gene3D" id="3.90.640.10">
    <property type="entry name" value="Actin, Chain A, domain 4"/>
    <property type="match status" value="1"/>
</dbReference>
<keyword evidence="6" id="KW-0732">Signal</keyword>
<evidence type="ECO:0000313" key="7">
    <source>
        <dbReference type="EMBL" id="KAF5353385.1"/>
    </source>
</evidence>
<feature type="compositionally biased region" description="Polar residues" evidence="5">
    <location>
        <begin position="854"/>
        <end position="868"/>
    </location>
</feature>
<feature type="compositionally biased region" description="Basic and acidic residues" evidence="5">
    <location>
        <begin position="597"/>
        <end position="609"/>
    </location>
</feature>
<dbReference type="PANTHER" id="PTHR45639:SF3">
    <property type="entry name" value="HYPOXIA UP-REGULATED PROTEIN 1"/>
    <property type="match status" value="1"/>
</dbReference>
<dbReference type="InterPro" id="IPR029047">
    <property type="entry name" value="HSP70_peptide-bd_sf"/>
</dbReference>
<evidence type="ECO:0000256" key="3">
    <source>
        <dbReference type="ARBA" id="ARBA00022840"/>
    </source>
</evidence>
<protein>
    <recommendedName>
        <fullName evidence="9">Actin-like ATPase domain-containing protein</fullName>
    </recommendedName>
</protein>
<proteinExistence type="predicted"/>
<keyword evidence="2" id="KW-0256">Endoplasmic reticulum</keyword>
<accession>A0A8H5D4J5</accession>
<organism evidence="7 8">
    <name type="scientific">Leucocoprinus leucothites</name>
    <dbReference type="NCBI Taxonomy" id="201217"/>
    <lineage>
        <taxon>Eukaryota</taxon>
        <taxon>Fungi</taxon>
        <taxon>Dikarya</taxon>
        <taxon>Basidiomycota</taxon>
        <taxon>Agaricomycotina</taxon>
        <taxon>Agaricomycetes</taxon>
        <taxon>Agaricomycetidae</taxon>
        <taxon>Agaricales</taxon>
        <taxon>Agaricineae</taxon>
        <taxon>Agaricaceae</taxon>
        <taxon>Leucocoprinus</taxon>
    </lineage>
</organism>
<dbReference type="InterPro" id="IPR029048">
    <property type="entry name" value="HSP70_C_sf"/>
</dbReference>
<gene>
    <name evidence="7" type="ORF">D9756_007845</name>
</gene>
<feature type="region of interest" description="Disordered" evidence="5">
    <location>
        <begin position="838"/>
        <end position="889"/>
    </location>
</feature>
<dbReference type="InterPro" id="IPR013126">
    <property type="entry name" value="Hsp_70_fam"/>
</dbReference>
<feature type="region of interest" description="Disordered" evidence="5">
    <location>
        <begin position="548"/>
        <end position="612"/>
    </location>
</feature>
<dbReference type="Gene3D" id="3.30.30.30">
    <property type="match status" value="1"/>
</dbReference>
<dbReference type="GO" id="GO:0030968">
    <property type="term" value="P:endoplasmic reticulum unfolded protein response"/>
    <property type="evidence" value="ECO:0007669"/>
    <property type="project" value="TreeGrafter"/>
</dbReference>
<sequence length="889" mass="97423">MRIATIWSTLALLAPLAVEASVLAIDYGADFMKASLMKPGVPFDVLLNKDSKRKIPSAVGWKKGDRVFGGDAVNLASRFPSDVFLDLKTLQAAPYDSDAALFYTKISTADISETARNTVALKQSDGKEWSVEELIAMQFSYVKDLAESFAQEKVRDVIVTVPPYYSQFERDAIVDAIEISGLKTLALINDGTAVAVNYAMTRNFDSAPEYHIIYDAGASSIRATVVGFSSVKDKKEGAGTQISVAGVGWDRNVGGLELDRRLREILIKAFEEKHKKDVTKDKRGMAKLWKEANRVKGILSANQEATSTVESLAWDIDFKTKVNRATFENACEDLQPKFVQPIFDALNAAGIDMSNVTSLIFTGGSTRTPMIQAAVKAAVGEDKLAYNVNADEAAVLGAALHGASLSRQFKTKNIKVNDIGVYDVQASYAAAATSPNARPRTITTLIFPAGSKAGTKKTLTFKRQEDFTINLDYRTPVAGGFPTRMLEADIVGVAEAIANLTERGAIDPVVKATLTLSDSGFVSVSDAIAFGEIKDDSITGKLKGFFAGSSSAEETSTGSAENTPPRETAEETPGSTSASASATGSASSDAPESTATGKKEQEEKKKKAPVENTIALTVDTKFTTIAPMTVSEKQESRKRLRTVDQDEAAKVRREEARNTFESYLYRLRDLLDDENSETPFKKCSTAAEREAIAVKLDDSFQWLFERGDLAETSQLLNKRIALETLEKPIVHRYKEIEQFPEALNSSQKWNWHTRMFLTEARQNLTAEAEAGLPSKWTGEELDALEKTLKEHEVWLNEWVEKQRSVKPHEDPVIETTEMKARAKVLETQLYKLVKRKVPKVKKPKVTKKAEEDSAQATETATADSKPTGSSPPPEQEGQTAEKKRGHDEL</sequence>
<dbReference type="EMBL" id="JAACJO010000010">
    <property type="protein sequence ID" value="KAF5353385.1"/>
    <property type="molecule type" value="Genomic_DNA"/>
</dbReference>
<dbReference type="SUPFAM" id="SSF53067">
    <property type="entry name" value="Actin-like ATPase domain"/>
    <property type="match status" value="2"/>
</dbReference>
<evidence type="ECO:0000256" key="1">
    <source>
        <dbReference type="ARBA" id="ARBA00022741"/>
    </source>
</evidence>
<dbReference type="FunFam" id="3.90.640.10:FF:000004">
    <property type="entry name" value="Heat shock 70 kDa protein 4"/>
    <property type="match status" value="1"/>
</dbReference>
<dbReference type="GO" id="GO:0034663">
    <property type="term" value="C:endoplasmic reticulum chaperone complex"/>
    <property type="evidence" value="ECO:0007669"/>
    <property type="project" value="TreeGrafter"/>
</dbReference>
<feature type="compositionally biased region" description="Low complexity" evidence="5">
    <location>
        <begin position="548"/>
        <end position="561"/>
    </location>
</feature>
<evidence type="ECO:0000256" key="6">
    <source>
        <dbReference type="SAM" id="SignalP"/>
    </source>
</evidence>
<keyword evidence="4" id="KW-0143">Chaperone</keyword>
<dbReference type="Gene3D" id="1.20.1270.10">
    <property type="match status" value="1"/>
</dbReference>
<name>A0A8H5D4J5_9AGAR</name>
<dbReference type="PRINTS" id="PR00301">
    <property type="entry name" value="HEATSHOCK70"/>
</dbReference>
<dbReference type="Gene3D" id="2.60.34.10">
    <property type="entry name" value="Substrate Binding Domain Of DNAk, Chain A, domain 1"/>
    <property type="match status" value="1"/>
</dbReference>
<dbReference type="OrthoDB" id="10262720at2759"/>
<dbReference type="InterPro" id="IPR043129">
    <property type="entry name" value="ATPase_NBD"/>
</dbReference>
<reference evidence="7 8" key="1">
    <citation type="journal article" date="2020" name="ISME J.">
        <title>Uncovering the hidden diversity of litter-decomposition mechanisms in mushroom-forming fungi.</title>
        <authorList>
            <person name="Floudas D."/>
            <person name="Bentzer J."/>
            <person name="Ahren D."/>
            <person name="Johansson T."/>
            <person name="Persson P."/>
            <person name="Tunlid A."/>
        </authorList>
    </citation>
    <scope>NUCLEOTIDE SEQUENCE [LARGE SCALE GENOMIC DNA]</scope>
    <source>
        <strain evidence="7 8">CBS 146.42</strain>
    </source>
</reference>
<dbReference type="AlphaFoldDB" id="A0A8H5D4J5"/>
<evidence type="ECO:0000256" key="5">
    <source>
        <dbReference type="SAM" id="MobiDB-lite"/>
    </source>
</evidence>
<feature type="compositionally biased region" description="Basic and acidic residues" evidence="5">
    <location>
        <begin position="879"/>
        <end position="889"/>
    </location>
</feature>
<evidence type="ECO:0000256" key="4">
    <source>
        <dbReference type="ARBA" id="ARBA00023186"/>
    </source>
</evidence>